<evidence type="ECO:0000313" key="2">
    <source>
        <dbReference type="Proteomes" id="UP000327044"/>
    </source>
</evidence>
<evidence type="ECO:0008006" key="3">
    <source>
        <dbReference type="Google" id="ProtNLM"/>
    </source>
</evidence>
<name>A0A5N4A099_PHOPY</name>
<protein>
    <recommendedName>
        <fullName evidence="3">PiggyBac transposable element-derived protein domain-containing protein</fullName>
    </recommendedName>
</protein>
<dbReference type="Proteomes" id="UP000327044">
    <property type="component" value="Unassembled WGS sequence"/>
</dbReference>
<dbReference type="AlphaFoldDB" id="A0A5N4A099"/>
<reference evidence="1 2" key="1">
    <citation type="journal article" date="2018" name="Elife">
        <title>Firefly genomes illuminate parallel origins of bioluminescence in beetles.</title>
        <authorList>
            <person name="Fallon T.R."/>
            <person name="Lower S.E."/>
            <person name="Chang C.H."/>
            <person name="Bessho-Uehara M."/>
            <person name="Martin G.J."/>
            <person name="Bewick A.J."/>
            <person name="Behringer M."/>
            <person name="Debat H.J."/>
            <person name="Wong I."/>
            <person name="Day J.C."/>
            <person name="Suvorov A."/>
            <person name="Silva C.J."/>
            <person name="Stanger-Hall K.F."/>
            <person name="Hall D.W."/>
            <person name="Schmitz R.J."/>
            <person name="Nelson D.R."/>
            <person name="Lewis S.M."/>
            <person name="Shigenobu S."/>
            <person name="Bybee S.M."/>
            <person name="Larracuente A.M."/>
            <person name="Oba Y."/>
            <person name="Weng J.K."/>
        </authorList>
    </citation>
    <scope>NUCLEOTIDE SEQUENCE [LARGE SCALE GENOMIC DNA]</scope>
    <source>
        <strain evidence="1">1611_PpyrPB1</strain>
        <tissue evidence="1">Whole body</tissue>
    </source>
</reference>
<gene>
    <name evidence="1" type="ORF">PPYR_15718</name>
</gene>
<proteinExistence type="predicted"/>
<comment type="caution">
    <text evidence="1">The sequence shown here is derived from an EMBL/GenBank/DDBJ whole genome shotgun (WGS) entry which is preliminary data.</text>
</comment>
<feature type="non-terminal residue" evidence="1">
    <location>
        <position position="1"/>
    </location>
</feature>
<organism evidence="1 2">
    <name type="scientific">Photinus pyralis</name>
    <name type="common">Common eastern firefly</name>
    <name type="synonym">Lampyris pyralis</name>
    <dbReference type="NCBI Taxonomy" id="7054"/>
    <lineage>
        <taxon>Eukaryota</taxon>
        <taxon>Metazoa</taxon>
        <taxon>Ecdysozoa</taxon>
        <taxon>Arthropoda</taxon>
        <taxon>Hexapoda</taxon>
        <taxon>Insecta</taxon>
        <taxon>Pterygota</taxon>
        <taxon>Neoptera</taxon>
        <taxon>Endopterygota</taxon>
        <taxon>Coleoptera</taxon>
        <taxon>Polyphaga</taxon>
        <taxon>Elateriformia</taxon>
        <taxon>Elateroidea</taxon>
        <taxon>Lampyridae</taxon>
        <taxon>Lampyrinae</taxon>
        <taxon>Photinus</taxon>
    </lineage>
</organism>
<keyword evidence="2" id="KW-1185">Reference proteome</keyword>
<dbReference type="EMBL" id="VVIM01000822">
    <property type="protein sequence ID" value="KAB0790726.1"/>
    <property type="molecule type" value="Genomic_DNA"/>
</dbReference>
<evidence type="ECO:0000313" key="1">
    <source>
        <dbReference type="EMBL" id="KAB0790726.1"/>
    </source>
</evidence>
<accession>A0A5N4A099</accession>
<sequence>HIKKSVKSDFTTINATKEYEINLIEDNVNHLSETNDIQIPNQKLPLSLLPVDETIDSSNSDDQECVEESYLRNNSDSQDEDVITYNFNEKLRQWAISFNISHVAITALLTMLHVLKLPNLPKSSRTLLQTPRETTIAKMGNGHYWHNMDSKRELLTYYLRLIVQLI</sequence>
<dbReference type="InParanoid" id="A0A5N4A099"/>